<accession>A0A6N0NUZ3</accession>
<protein>
    <submittedName>
        <fullName evidence="1">Uncharacterized protein</fullName>
    </submittedName>
</protein>
<dbReference type="KEGG" id="mten:GWK48_01865"/>
<evidence type="ECO:0000313" key="1">
    <source>
        <dbReference type="EMBL" id="QKQ99307.1"/>
    </source>
</evidence>
<proteinExistence type="predicted"/>
<dbReference type="AlphaFoldDB" id="A0A6N0NUZ3"/>
<dbReference type="RefSeq" id="WP_174629087.1">
    <property type="nucleotide sequence ID" value="NZ_CP049074.1"/>
</dbReference>
<dbReference type="Proteomes" id="UP000509301">
    <property type="component" value="Chromosome"/>
</dbReference>
<dbReference type="GeneID" id="55640654"/>
<dbReference type="OrthoDB" id="42110at2157"/>
<reference evidence="1 2" key="1">
    <citation type="submission" date="2020-02" db="EMBL/GenBank/DDBJ databases">
        <title>Comparative genome analysis reveals the metabolism and evolution of the thermophilic archaeal genus Metallosphaera.</title>
        <authorList>
            <person name="Jiang C."/>
        </authorList>
    </citation>
    <scope>NUCLEOTIDE SEQUENCE [LARGE SCALE GENOMIC DNA]</scope>
    <source>
        <strain evidence="1 2">Ric-A</strain>
    </source>
</reference>
<keyword evidence="2" id="KW-1185">Reference proteome</keyword>
<organism evidence="1 2">
    <name type="scientific">Metallosphaera tengchongensis</name>
    <dbReference type="NCBI Taxonomy" id="1532350"/>
    <lineage>
        <taxon>Archaea</taxon>
        <taxon>Thermoproteota</taxon>
        <taxon>Thermoprotei</taxon>
        <taxon>Sulfolobales</taxon>
        <taxon>Sulfolobaceae</taxon>
        <taxon>Metallosphaera</taxon>
    </lineage>
</organism>
<sequence length="248" mass="28543">MPWGFFRNKDKPKFERDKLGEWALVTANKDLSFLTEVISKSLSRSGSKKNQIYILQFGKDSSIPGLFSIKGMVETSQNLSENSFQDSLRKSFDDLGNLGEIRTVKLRLCNDIFLFFNFNLFLKRIKTGNREVKLLVPPLGVSSSQIPYSPDRLFNTLIGAENDPCSVESDLVDSRMMRLVFNCRKFTLDHFRVKQSFSYFLDDMLGLRVKTKTTSSNSLELEVVLLNLKKEYLIPLLWDNFLTVYPSC</sequence>
<dbReference type="EMBL" id="CP049074">
    <property type="protein sequence ID" value="QKQ99307.1"/>
    <property type="molecule type" value="Genomic_DNA"/>
</dbReference>
<evidence type="ECO:0000313" key="2">
    <source>
        <dbReference type="Proteomes" id="UP000509301"/>
    </source>
</evidence>
<gene>
    <name evidence="1" type="ORF">GWK48_01865</name>
</gene>
<name>A0A6N0NUZ3_9CREN</name>